<reference evidence="9" key="1">
    <citation type="journal article" date="2019" name="Int. J. Syst. Evol. Microbiol.">
        <title>The Global Catalogue of Microorganisms (GCM) 10K type strain sequencing project: providing services to taxonomists for standard genome sequencing and annotation.</title>
        <authorList>
            <consortium name="The Broad Institute Genomics Platform"/>
            <consortium name="The Broad Institute Genome Sequencing Center for Infectious Disease"/>
            <person name="Wu L."/>
            <person name="Ma J."/>
        </authorList>
    </citation>
    <scope>NUCLEOTIDE SEQUENCE [LARGE SCALE GENOMIC DNA]</scope>
    <source>
        <strain evidence="9">CGMCC 1.15399</strain>
    </source>
</reference>
<gene>
    <name evidence="8" type="ORF">ACFSJ0_25330</name>
</gene>
<dbReference type="PROSITE" id="PS00137">
    <property type="entry name" value="SUBTILASE_HIS"/>
    <property type="match status" value="1"/>
</dbReference>
<evidence type="ECO:0000313" key="9">
    <source>
        <dbReference type="Proteomes" id="UP001597097"/>
    </source>
</evidence>
<evidence type="ECO:0000256" key="6">
    <source>
        <dbReference type="SAM" id="SignalP"/>
    </source>
</evidence>
<feature type="active site" description="Charge relay system" evidence="5">
    <location>
        <position position="236"/>
    </location>
</feature>
<dbReference type="InterPro" id="IPR051048">
    <property type="entry name" value="Peptidase_S8/S53_subtilisin"/>
</dbReference>
<dbReference type="InterPro" id="IPR000209">
    <property type="entry name" value="Peptidase_S8/S53_dom"/>
</dbReference>
<proteinExistence type="inferred from homology"/>
<accession>A0ABW4GCD4</accession>
<organism evidence="8 9">
    <name type="scientific">Nonomuraea guangzhouensis</name>
    <dbReference type="NCBI Taxonomy" id="1291555"/>
    <lineage>
        <taxon>Bacteria</taxon>
        <taxon>Bacillati</taxon>
        <taxon>Actinomycetota</taxon>
        <taxon>Actinomycetes</taxon>
        <taxon>Streptosporangiales</taxon>
        <taxon>Streptosporangiaceae</taxon>
        <taxon>Nonomuraea</taxon>
    </lineage>
</organism>
<protein>
    <submittedName>
        <fullName evidence="8">S8 family serine peptidase</fullName>
    </submittedName>
</protein>
<feature type="active site" description="Charge relay system" evidence="5">
    <location>
        <position position="398"/>
    </location>
</feature>
<dbReference type="PANTHER" id="PTHR43399">
    <property type="entry name" value="SUBTILISIN-RELATED"/>
    <property type="match status" value="1"/>
</dbReference>
<feature type="chain" id="PRO_5046047363" evidence="6">
    <location>
        <begin position="24"/>
        <end position="1050"/>
    </location>
</feature>
<feature type="active site" description="Charge relay system" evidence="5">
    <location>
        <position position="204"/>
    </location>
</feature>
<evidence type="ECO:0000256" key="3">
    <source>
        <dbReference type="ARBA" id="ARBA00022801"/>
    </source>
</evidence>
<evidence type="ECO:0000313" key="8">
    <source>
        <dbReference type="EMBL" id="MFD1540402.1"/>
    </source>
</evidence>
<dbReference type="InterPro" id="IPR022398">
    <property type="entry name" value="Peptidase_S8_His-AS"/>
</dbReference>
<evidence type="ECO:0000256" key="2">
    <source>
        <dbReference type="ARBA" id="ARBA00022670"/>
    </source>
</evidence>
<evidence type="ECO:0000256" key="4">
    <source>
        <dbReference type="ARBA" id="ARBA00022825"/>
    </source>
</evidence>
<name>A0ABW4GCD4_9ACTN</name>
<dbReference type="EMBL" id="JBHUCM010000019">
    <property type="protein sequence ID" value="MFD1540402.1"/>
    <property type="molecule type" value="Genomic_DNA"/>
</dbReference>
<feature type="domain" description="Peptidase S8/S53" evidence="7">
    <location>
        <begin position="195"/>
        <end position="445"/>
    </location>
</feature>
<keyword evidence="4 5" id="KW-0720">Serine protease</keyword>
<dbReference type="Pfam" id="PF00082">
    <property type="entry name" value="Peptidase_S8"/>
    <property type="match status" value="1"/>
</dbReference>
<dbReference type="PROSITE" id="PS00138">
    <property type="entry name" value="SUBTILASE_SER"/>
    <property type="match status" value="1"/>
</dbReference>
<keyword evidence="2 5" id="KW-0645">Protease</keyword>
<dbReference type="PROSITE" id="PS51892">
    <property type="entry name" value="SUBTILASE"/>
    <property type="match status" value="1"/>
</dbReference>
<comment type="caution">
    <text evidence="8">The sequence shown here is derived from an EMBL/GenBank/DDBJ whole genome shotgun (WGS) entry which is preliminary data.</text>
</comment>
<feature type="signal peptide" evidence="6">
    <location>
        <begin position="1"/>
        <end position="23"/>
    </location>
</feature>
<comment type="similarity">
    <text evidence="1 5">Belongs to the peptidase S8 family.</text>
</comment>
<keyword evidence="6" id="KW-0732">Signal</keyword>
<keyword evidence="3 5" id="KW-0378">Hydrolase</keyword>
<evidence type="ECO:0000259" key="7">
    <source>
        <dbReference type="Pfam" id="PF00082"/>
    </source>
</evidence>
<dbReference type="InterPro" id="IPR023828">
    <property type="entry name" value="Peptidase_S8_Ser-AS"/>
</dbReference>
<dbReference type="RefSeq" id="WP_219526847.1">
    <property type="nucleotide sequence ID" value="NZ_JAHKRM010000001.1"/>
</dbReference>
<evidence type="ECO:0000256" key="1">
    <source>
        <dbReference type="ARBA" id="ARBA00011073"/>
    </source>
</evidence>
<evidence type="ECO:0000256" key="5">
    <source>
        <dbReference type="PROSITE-ProRule" id="PRU01240"/>
    </source>
</evidence>
<keyword evidence="9" id="KW-1185">Reference proteome</keyword>
<dbReference type="Proteomes" id="UP001597097">
    <property type="component" value="Unassembled WGS sequence"/>
</dbReference>
<sequence length="1050" mass="109923">MQLGKTLLAVLMAGAIGAAPAWAATPAPERSPQANGVTLITGDQVLVTGRGHQVRPGLGRKVDFTSQVRDGHLYVFPSDAMPLIAQGALDQRLFDVTQLLAWRYDDAHTPDIPVISQGMAGPQGTRQVRQVSSVGMSAVRVPKASAARTWKELTGARSLTAGQAKLWLDGRRSFSLDESVKQIGAPQAWQQGLTGKGITVAVLDSGYDPGHPDLKDAVVQERNFSDEPDIHDPIGHGTHVASTVAGRGEKYRGVAPEAKLAIGKVGGAWGLTESSILAGMEWAAVEVGAKVINMSFGDVDGPELDPVEQAVNTLSERTGALFVAAAGNDGPTGRVSTPGSAEAALTVGAVDKQGRLADFSSPGPRVGDHAIKPEVTAPGADITAAAAGGTYRSMSGTSMAAPHVTGAAAILAQRHPEWTGAQLKAALIGSAAPAQEATPYQQGAGLIDLVRALKQQVTATPGNLWAAFPWSGSGERTATKTITYANTGDAPVTLDLTAQGEVLKPAADQVTVPAKGEASVTLTIDAAGKAPGDYPGTVTARSGETVIRTLAGAYVEPESYDVTVTVLGRQGLPATPRISQIYDAKTGTIHSLAFRDGVARVRLPKGDWSVYSDLEEKIDGGFARTMAVTPLTIDGGDQRLTVDARRGKAAKATLDDPTARLELGYQTALVHGAWNTMTLALNADVNSELYVVPARVPGLTYSLGTQWVSKDVSPSPYLYDLVDQRRDGLPEDPAYNARQKELTKVSTTYRASGVAATGTPMAGPRLSPKDAFLMPLGDDIPLPGTLVQYRTPGLVYGSGIQIGTQLIFDDGRLMKRGHMSETWNTAVTGPSFLLPSGSRTGDKLDFSAAALFADGEPGRTGSDLAATGTATLGKDGQELARADLANCDIEQPAGCDLHADLPARAGAYTLTASMRRQVPHSALTTAVESVWTFRSATTDKKQPLPLLAVRYRPVGLDDFNRAAPGTMTRLPLLIERNPGSQEAAVKSIGLEMSTDDGASWHRVPVKRTGSGWTAILPNPRAAGFVSLRAVVTDTAGTGLTQTITRAYAVG</sequence>
<dbReference type="PANTHER" id="PTHR43399:SF4">
    <property type="entry name" value="CELL WALL-ASSOCIATED PROTEASE"/>
    <property type="match status" value="1"/>
</dbReference>